<dbReference type="PANTHER" id="PTHR33202:SF6">
    <property type="entry name" value="ZINC UPTAKE REGULATION PROTEIN"/>
    <property type="match status" value="1"/>
</dbReference>
<dbReference type="InterPro" id="IPR002481">
    <property type="entry name" value="FUR"/>
</dbReference>
<keyword evidence="4" id="KW-0805">Transcription regulation</keyword>
<dbReference type="EMBL" id="FTOM01000005">
    <property type="protein sequence ID" value="SIS79818.1"/>
    <property type="molecule type" value="Genomic_DNA"/>
</dbReference>
<dbReference type="AlphaFoldDB" id="A0A1N7M153"/>
<evidence type="ECO:0000256" key="7">
    <source>
        <dbReference type="PIRSR" id="PIRSR602481-1"/>
    </source>
</evidence>
<dbReference type="InterPro" id="IPR043135">
    <property type="entry name" value="Fur_C"/>
</dbReference>
<feature type="region of interest" description="Disordered" evidence="8">
    <location>
        <begin position="198"/>
        <end position="223"/>
    </location>
</feature>
<dbReference type="STRING" id="407234.SAMN05421795_10546"/>
<evidence type="ECO:0000313" key="9">
    <source>
        <dbReference type="EMBL" id="SIS79818.1"/>
    </source>
</evidence>
<feature type="binding site" evidence="7">
    <location>
        <position position="136"/>
    </location>
    <ligand>
        <name>Zn(2+)</name>
        <dbReference type="ChEBI" id="CHEBI:29105"/>
    </ligand>
</feature>
<reference evidence="10" key="1">
    <citation type="submission" date="2017-01" db="EMBL/GenBank/DDBJ databases">
        <authorList>
            <person name="Varghese N."/>
            <person name="Submissions S."/>
        </authorList>
    </citation>
    <scope>NUCLEOTIDE SEQUENCE [LARGE SCALE GENOMIC DNA]</scope>
    <source>
        <strain evidence="10">DSM 18714</strain>
    </source>
</reference>
<feature type="binding site" evidence="7">
    <location>
        <position position="139"/>
    </location>
    <ligand>
        <name>Zn(2+)</name>
        <dbReference type="ChEBI" id="CHEBI:29105"/>
    </ligand>
</feature>
<dbReference type="GO" id="GO:1900376">
    <property type="term" value="P:regulation of secondary metabolite biosynthetic process"/>
    <property type="evidence" value="ECO:0007669"/>
    <property type="project" value="TreeGrafter"/>
</dbReference>
<dbReference type="GO" id="GO:0003700">
    <property type="term" value="F:DNA-binding transcription factor activity"/>
    <property type="evidence" value="ECO:0007669"/>
    <property type="project" value="InterPro"/>
</dbReference>
<keyword evidence="2" id="KW-0678">Repressor</keyword>
<proteinExistence type="inferred from homology"/>
<feature type="compositionally biased region" description="Basic and acidic residues" evidence="8">
    <location>
        <begin position="206"/>
        <end position="223"/>
    </location>
</feature>
<evidence type="ECO:0000256" key="3">
    <source>
        <dbReference type="ARBA" id="ARBA00022833"/>
    </source>
</evidence>
<dbReference type="Gene3D" id="3.30.1490.190">
    <property type="match status" value="1"/>
</dbReference>
<keyword evidence="6" id="KW-0804">Transcription</keyword>
<evidence type="ECO:0000256" key="6">
    <source>
        <dbReference type="ARBA" id="ARBA00023163"/>
    </source>
</evidence>
<keyword evidence="10" id="KW-1185">Reference proteome</keyword>
<keyword evidence="7" id="KW-0479">Metal-binding</keyword>
<feature type="binding site" evidence="7">
    <location>
        <position position="176"/>
    </location>
    <ligand>
        <name>Zn(2+)</name>
        <dbReference type="ChEBI" id="CHEBI:29105"/>
    </ligand>
</feature>
<dbReference type="Gene3D" id="1.10.10.10">
    <property type="entry name" value="Winged helix-like DNA-binding domain superfamily/Winged helix DNA-binding domain"/>
    <property type="match status" value="1"/>
</dbReference>
<organism evidence="9 10">
    <name type="scientific">Phaeovulum vinaykumarii</name>
    <dbReference type="NCBI Taxonomy" id="407234"/>
    <lineage>
        <taxon>Bacteria</taxon>
        <taxon>Pseudomonadati</taxon>
        <taxon>Pseudomonadota</taxon>
        <taxon>Alphaproteobacteria</taxon>
        <taxon>Rhodobacterales</taxon>
        <taxon>Paracoccaceae</taxon>
        <taxon>Phaeovulum</taxon>
    </lineage>
</organism>
<dbReference type="SUPFAM" id="SSF46785">
    <property type="entry name" value="Winged helix' DNA-binding domain"/>
    <property type="match status" value="1"/>
</dbReference>
<protein>
    <submittedName>
        <fullName evidence="9">Fur family transcriptional regulator, zinc uptake regulator</fullName>
    </submittedName>
</protein>
<comment type="cofactor">
    <cofactor evidence="7">
        <name>Zn(2+)</name>
        <dbReference type="ChEBI" id="CHEBI:29105"/>
    </cofactor>
    <text evidence="7">Binds 1 zinc ion per subunit.</text>
</comment>
<dbReference type="OrthoDB" id="9801127at2"/>
<dbReference type="InterPro" id="IPR036388">
    <property type="entry name" value="WH-like_DNA-bd_sf"/>
</dbReference>
<dbReference type="GO" id="GO:0045892">
    <property type="term" value="P:negative regulation of DNA-templated transcription"/>
    <property type="evidence" value="ECO:0007669"/>
    <property type="project" value="TreeGrafter"/>
</dbReference>
<evidence type="ECO:0000256" key="8">
    <source>
        <dbReference type="SAM" id="MobiDB-lite"/>
    </source>
</evidence>
<keyword evidence="3 7" id="KW-0862">Zinc</keyword>
<dbReference type="Proteomes" id="UP000186098">
    <property type="component" value="Unassembled WGS sequence"/>
</dbReference>
<dbReference type="InterPro" id="IPR036390">
    <property type="entry name" value="WH_DNA-bd_sf"/>
</dbReference>
<dbReference type="PANTHER" id="PTHR33202">
    <property type="entry name" value="ZINC UPTAKE REGULATION PROTEIN"/>
    <property type="match status" value="1"/>
</dbReference>
<evidence type="ECO:0000313" key="10">
    <source>
        <dbReference type="Proteomes" id="UP000186098"/>
    </source>
</evidence>
<dbReference type="GO" id="GO:0005829">
    <property type="term" value="C:cytosol"/>
    <property type="evidence" value="ECO:0007669"/>
    <property type="project" value="TreeGrafter"/>
</dbReference>
<feature type="region of interest" description="Disordered" evidence="8">
    <location>
        <begin position="1"/>
        <end position="26"/>
    </location>
</feature>
<name>A0A1N7M153_9RHOB</name>
<evidence type="ECO:0000256" key="2">
    <source>
        <dbReference type="ARBA" id="ARBA00022491"/>
    </source>
</evidence>
<evidence type="ECO:0000256" key="5">
    <source>
        <dbReference type="ARBA" id="ARBA00023125"/>
    </source>
</evidence>
<keyword evidence="5" id="KW-0238">DNA-binding</keyword>
<accession>A0A1N7M153</accession>
<dbReference type="GO" id="GO:0000976">
    <property type="term" value="F:transcription cis-regulatory region binding"/>
    <property type="evidence" value="ECO:0007669"/>
    <property type="project" value="TreeGrafter"/>
</dbReference>
<sequence length="223" mass="22890">MKANPAPPRSTEGDAPPPGAPLPAAGPARAFAAHDHIACARQTLARAEAALAGTGARLTPVRRRTLEILLEAHRAMGAYEVLERLAADGFGHQPPVAYRALEFLVEHGLAHRIRRLNAFAGCVFPGTDHAPVFLICRGCDALAEAPSAPVRAALDAVAESAGFQVERVSIEALGLCPACAARAQEARSGDCGCGHEVAPDVGQDNDGERGGGKDGGKDGGEGA</sequence>
<gene>
    <name evidence="9" type="ORF">SAMN05421795_10546</name>
</gene>
<dbReference type="GO" id="GO:0008270">
    <property type="term" value="F:zinc ion binding"/>
    <property type="evidence" value="ECO:0007669"/>
    <property type="project" value="TreeGrafter"/>
</dbReference>
<evidence type="ECO:0000256" key="1">
    <source>
        <dbReference type="ARBA" id="ARBA00007957"/>
    </source>
</evidence>
<feature type="binding site" evidence="7">
    <location>
        <position position="179"/>
    </location>
    <ligand>
        <name>Zn(2+)</name>
        <dbReference type="ChEBI" id="CHEBI:29105"/>
    </ligand>
</feature>
<comment type="similarity">
    <text evidence="1">Belongs to the Fur family.</text>
</comment>
<evidence type="ECO:0000256" key="4">
    <source>
        <dbReference type="ARBA" id="ARBA00023015"/>
    </source>
</evidence>